<accession>A0A212LY47</accession>
<dbReference type="PANTHER" id="PTHR30582:SF24">
    <property type="entry name" value="L,D-TRANSPEPTIDASE ERFK_SRFK-RELATED"/>
    <property type="match status" value="1"/>
</dbReference>
<evidence type="ECO:0000256" key="10">
    <source>
        <dbReference type="SAM" id="Phobius"/>
    </source>
</evidence>
<evidence type="ECO:0000256" key="1">
    <source>
        <dbReference type="ARBA" id="ARBA00004752"/>
    </source>
</evidence>
<evidence type="ECO:0000256" key="8">
    <source>
        <dbReference type="ARBA" id="ARBA00023316"/>
    </source>
</evidence>
<dbReference type="Gene3D" id="1.10.101.10">
    <property type="entry name" value="PGBD-like superfamily/PGBD"/>
    <property type="match status" value="1"/>
</dbReference>
<evidence type="ECO:0000256" key="3">
    <source>
        <dbReference type="ARBA" id="ARBA00022676"/>
    </source>
</evidence>
<dbReference type="RefSeq" id="WP_075756285.1">
    <property type="nucleotide sequence ID" value="NZ_LT608335.1"/>
</dbReference>
<keyword evidence="10" id="KW-0812">Transmembrane</keyword>
<organism evidence="12">
    <name type="scientific">uncultured Sporomusa sp</name>
    <dbReference type="NCBI Taxonomy" id="307249"/>
    <lineage>
        <taxon>Bacteria</taxon>
        <taxon>Bacillati</taxon>
        <taxon>Bacillota</taxon>
        <taxon>Negativicutes</taxon>
        <taxon>Selenomonadales</taxon>
        <taxon>Sporomusaceae</taxon>
        <taxon>Sporomusa</taxon>
        <taxon>environmental samples</taxon>
    </lineage>
</organism>
<dbReference type="Pfam" id="PF01471">
    <property type="entry name" value="PG_binding_1"/>
    <property type="match status" value="1"/>
</dbReference>
<dbReference type="SUPFAM" id="SSF47090">
    <property type="entry name" value="PGBD-like"/>
    <property type="match status" value="1"/>
</dbReference>
<dbReference type="EMBL" id="FMJE01000005">
    <property type="protein sequence ID" value="SCM82495.1"/>
    <property type="molecule type" value="Genomic_DNA"/>
</dbReference>
<dbReference type="InterPro" id="IPR038063">
    <property type="entry name" value="Transpep_catalytic_dom"/>
</dbReference>
<dbReference type="CDD" id="cd16913">
    <property type="entry name" value="YkuD_like"/>
    <property type="match status" value="1"/>
</dbReference>
<feature type="domain" description="L,D-TPase catalytic" evidence="11">
    <location>
        <begin position="53"/>
        <end position="162"/>
    </location>
</feature>
<dbReference type="PANTHER" id="PTHR30582">
    <property type="entry name" value="L,D-TRANSPEPTIDASE"/>
    <property type="match status" value="1"/>
</dbReference>
<keyword evidence="6 9" id="KW-0133">Cell shape</keyword>
<dbReference type="InterPro" id="IPR050979">
    <property type="entry name" value="LD-transpeptidase"/>
</dbReference>
<keyword evidence="4" id="KW-0808">Transferase</keyword>
<dbReference type="GO" id="GO:0005576">
    <property type="term" value="C:extracellular region"/>
    <property type="evidence" value="ECO:0007669"/>
    <property type="project" value="TreeGrafter"/>
</dbReference>
<dbReference type="GO" id="GO:0016757">
    <property type="term" value="F:glycosyltransferase activity"/>
    <property type="evidence" value="ECO:0007669"/>
    <property type="project" value="UniProtKB-KW"/>
</dbReference>
<feature type="transmembrane region" description="Helical" evidence="10">
    <location>
        <begin position="12"/>
        <end position="34"/>
    </location>
</feature>
<keyword evidence="8 9" id="KW-0961">Cell wall biogenesis/degradation</keyword>
<dbReference type="PROSITE" id="PS52029">
    <property type="entry name" value="LD_TPASE"/>
    <property type="match status" value="1"/>
</dbReference>
<keyword evidence="10" id="KW-1133">Transmembrane helix</keyword>
<dbReference type="UniPathway" id="UPA00219"/>
<comment type="similarity">
    <text evidence="2">Belongs to the YkuD family.</text>
</comment>
<evidence type="ECO:0000313" key="12">
    <source>
        <dbReference type="EMBL" id="SCM82495.1"/>
    </source>
</evidence>
<evidence type="ECO:0000256" key="9">
    <source>
        <dbReference type="PROSITE-ProRule" id="PRU01373"/>
    </source>
</evidence>
<dbReference type="GO" id="GO:0071555">
    <property type="term" value="P:cell wall organization"/>
    <property type="evidence" value="ECO:0007669"/>
    <property type="project" value="UniProtKB-UniRule"/>
</dbReference>
<dbReference type="InterPro" id="IPR005490">
    <property type="entry name" value="LD_TPept_cat_dom"/>
</dbReference>
<evidence type="ECO:0000256" key="2">
    <source>
        <dbReference type="ARBA" id="ARBA00005992"/>
    </source>
</evidence>
<reference evidence="12" key="1">
    <citation type="submission" date="2016-08" db="EMBL/GenBank/DDBJ databases">
        <authorList>
            <person name="Seilhamer J.J."/>
        </authorList>
    </citation>
    <scope>NUCLEOTIDE SEQUENCE</scope>
    <source>
        <strain evidence="12">86</strain>
    </source>
</reference>
<dbReference type="InterPro" id="IPR036366">
    <property type="entry name" value="PGBDSf"/>
</dbReference>
<evidence type="ECO:0000256" key="4">
    <source>
        <dbReference type="ARBA" id="ARBA00022679"/>
    </source>
</evidence>
<dbReference type="Pfam" id="PF03734">
    <property type="entry name" value="YkuD"/>
    <property type="match status" value="1"/>
</dbReference>
<keyword evidence="5" id="KW-0378">Hydrolase</keyword>
<keyword evidence="3" id="KW-0328">Glycosyltransferase</keyword>
<keyword evidence="7 9" id="KW-0573">Peptidoglycan synthesis</keyword>
<gene>
    <name evidence="12" type="ORF">KL86SPO_50266</name>
</gene>
<dbReference type="GO" id="GO:0071972">
    <property type="term" value="F:peptidoglycan L,D-transpeptidase activity"/>
    <property type="evidence" value="ECO:0007669"/>
    <property type="project" value="TreeGrafter"/>
</dbReference>
<name>A0A212LY47_9FIRM</name>
<dbReference type="Gene3D" id="2.40.440.10">
    <property type="entry name" value="L,D-transpeptidase catalytic domain-like"/>
    <property type="match status" value="1"/>
</dbReference>
<evidence type="ECO:0000256" key="5">
    <source>
        <dbReference type="ARBA" id="ARBA00022801"/>
    </source>
</evidence>
<dbReference type="SUPFAM" id="SSF141523">
    <property type="entry name" value="L,D-transpeptidase catalytic domain-like"/>
    <property type="match status" value="1"/>
</dbReference>
<dbReference type="GO" id="GO:0008360">
    <property type="term" value="P:regulation of cell shape"/>
    <property type="evidence" value="ECO:0007669"/>
    <property type="project" value="UniProtKB-UniRule"/>
</dbReference>
<feature type="active site" description="Proton donor/acceptor" evidence="9">
    <location>
        <position position="122"/>
    </location>
</feature>
<dbReference type="AlphaFoldDB" id="A0A212LY47"/>
<evidence type="ECO:0000259" key="11">
    <source>
        <dbReference type="PROSITE" id="PS52029"/>
    </source>
</evidence>
<keyword evidence="10" id="KW-0472">Membrane</keyword>
<evidence type="ECO:0000256" key="6">
    <source>
        <dbReference type="ARBA" id="ARBA00022960"/>
    </source>
</evidence>
<sequence>MRSLFIRKPPKLLSIATVLLISFFAWINVLQQWYEIELAAIPNQPTAAPKGSISIHIKIPSRILEVHENNKVYKTYRVAVGKGETPTPVGEWVIIWKSYRAGDIFGTRFLALNVPWGGYGIHGTNQPWSIGNYASHGCIRMRNKDVEELYEWIPIGTPVTIENHPISIQRQLKVSLMGPDVVKLQLKLRNLGYLEERADGFFNKETEIAVKRFQHDHGLKTTGIVDRKTLDLLGL</sequence>
<protein>
    <submittedName>
        <fullName evidence="12">ErfK/YbiS/YcfS/YnhG family protein</fullName>
    </submittedName>
</protein>
<proteinExistence type="inferred from homology"/>
<comment type="pathway">
    <text evidence="1 9">Cell wall biogenesis; peptidoglycan biosynthesis.</text>
</comment>
<feature type="active site" description="Nucleophile" evidence="9">
    <location>
        <position position="138"/>
    </location>
</feature>
<dbReference type="InterPro" id="IPR002477">
    <property type="entry name" value="Peptidoglycan-bd-like"/>
</dbReference>
<dbReference type="GO" id="GO:0018104">
    <property type="term" value="P:peptidoglycan-protein cross-linking"/>
    <property type="evidence" value="ECO:0007669"/>
    <property type="project" value="TreeGrafter"/>
</dbReference>
<dbReference type="InterPro" id="IPR036365">
    <property type="entry name" value="PGBD-like_sf"/>
</dbReference>
<evidence type="ECO:0000256" key="7">
    <source>
        <dbReference type="ARBA" id="ARBA00022984"/>
    </source>
</evidence>